<reference evidence="1 2" key="1">
    <citation type="submission" date="2018-08" db="EMBL/GenBank/DDBJ databases">
        <title>Whole genome sequence analysis of Dermacoccus abyssi bacteria isolated from Deep Mariana trench Micromonospora spp reveals genes involved in the environmental adaptation and production of secondary metabolites.</title>
        <authorList>
            <person name="Abdel-Mageed W.M."/>
            <person name="Lehri B."/>
            <person name="Nouioui I."/>
            <person name="Goodfellow I."/>
            <person name="Jaspars M."/>
            <person name="Karlyshev A."/>
        </authorList>
    </citation>
    <scope>NUCLEOTIDE SEQUENCE [LARGE SCALE GENOMIC DNA]</scope>
    <source>
        <strain evidence="1 2">MT1.1</strain>
    </source>
</reference>
<proteinExistence type="predicted"/>
<sequence>MNPRRVVFVILTLMVLAAPLLVEASRQGHRELDRCMASAPMVDSPSMVSWEIDHDYSRFRLICILFDSNDPAQRITWTRPLWEWPL</sequence>
<evidence type="ECO:0000313" key="2">
    <source>
        <dbReference type="Proteomes" id="UP000285376"/>
    </source>
</evidence>
<dbReference type="Proteomes" id="UP000285376">
    <property type="component" value="Unassembled WGS sequence"/>
</dbReference>
<dbReference type="EMBL" id="QWLM01000004">
    <property type="protein sequence ID" value="RHW46732.1"/>
    <property type="molecule type" value="Genomic_DNA"/>
</dbReference>
<dbReference type="RefSeq" id="WP_118913002.1">
    <property type="nucleotide sequence ID" value="NZ_CBCRVH010000003.1"/>
</dbReference>
<comment type="caution">
    <text evidence="1">The sequence shown here is derived from an EMBL/GenBank/DDBJ whole genome shotgun (WGS) entry which is preliminary data.</text>
</comment>
<gene>
    <name evidence="1" type="ORF">D1832_05780</name>
</gene>
<organism evidence="1 2">
    <name type="scientific">Dermacoccus abyssi</name>
    <dbReference type="NCBI Taxonomy" id="322596"/>
    <lineage>
        <taxon>Bacteria</taxon>
        <taxon>Bacillati</taxon>
        <taxon>Actinomycetota</taxon>
        <taxon>Actinomycetes</taxon>
        <taxon>Micrococcales</taxon>
        <taxon>Dermacoccaceae</taxon>
        <taxon>Dermacoccus</taxon>
    </lineage>
</organism>
<accession>A0A417Z7X1</accession>
<evidence type="ECO:0000313" key="1">
    <source>
        <dbReference type="EMBL" id="RHW46732.1"/>
    </source>
</evidence>
<name>A0A417Z7X1_9MICO</name>
<protein>
    <submittedName>
        <fullName evidence="1">Uncharacterized protein</fullName>
    </submittedName>
</protein>
<dbReference type="AlphaFoldDB" id="A0A417Z7X1"/>